<dbReference type="PROSITE" id="PS51257">
    <property type="entry name" value="PROKAR_LIPOPROTEIN"/>
    <property type="match status" value="1"/>
</dbReference>
<evidence type="ECO:0000313" key="2">
    <source>
        <dbReference type="Proteomes" id="UP000217334"/>
    </source>
</evidence>
<dbReference type="Proteomes" id="UP000217334">
    <property type="component" value="Chromosome"/>
</dbReference>
<dbReference type="AlphaFoldDB" id="A0A250F274"/>
<dbReference type="RefSeq" id="WP_095900530.1">
    <property type="nucleotide sequence ID" value="NZ_CP022383.1"/>
</dbReference>
<gene>
    <name evidence="1" type="ORF">CGC59_00860</name>
</gene>
<dbReference type="EMBL" id="CP022383">
    <property type="protein sequence ID" value="ATA78305.1"/>
    <property type="molecule type" value="Genomic_DNA"/>
</dbReference>
<organism evidence="1 2">
    <name type="scientific">Capnocytophaga sputigena</name>
    <dbReference type="NCBI Taxonomy" id="1019"/>
    <lineage>
        <taxon>Bacteria</taxon>
        <taxon>Pseudomonadati</taxon>
        <taxon>Bacteroidota</taxon>
        <taxon>Flavobacteriia</taxon>
        <taxon>Flavobacteriales</taxon>
        <taxon>Flavobacteriaceae</taxon>
        <taxon>Capnocytophaga</taxon>
    </lineage>
</organism>
<evidence type="ECO:0008006" key="3">
    <source>
        <dbReference type="Google" id="ProtNLM"/>
    </source>
</evidence>
<name>A0A250F274_CAPSP</name>
<reference evidence="2" key="1">
    <citation type="submission" date="2017-06" db="EMBL/GenBank/DDBJ databases">
        <title>Capnocytophaga spp. assemblies.</title>
        <authorList>
            <person name="Gulvik C.A."/>
        </authorList>
    </citation>
    <scope>NUCLEOTIDE SEQUENCE [LARGE SCALE GENOMIC DNA]</scope>
    <source>
        <strain evidence="2">H4486</strain>
    </source>
</reference>
<protein>
    <recommendedName>
        <fullName evidence="3">Lipoprotein</fullName>
    </recommendedName>
</protein>
<sequence>MGWYKKINFLIGFLLFVFFSCNYTKKTQNNNDYSIHKTSIIDTVSIVSLIGNDTIDKYLYQFKKISVDSIIPWATDKKNPYSETFIIGNNKIKFIQGLRALDYKSNERHYTINDNTIKISRILIDSLPVDFDKIAIDYGENAEVYQKDNLILFVNQPMGWNGLSNSYRLIQIVDTKSYVCYECLINYSNIMSIVH</sequence>
<proteinExistence type="predicted"/>
<accession>A0A250F274</accession>
<evidence type="ECO:0000313" key="1">
    <source>
        <dbReference type="EMBL" id="ATA78305.1"/>
    </source>
</evidence>